<dbReference type="PATRIC" id="fig|1703775.3.peg.2378"/>
<dbReference type="GO" id="GO:0003677">
    <property type="term" value="F:DNA binding"/>
    <property type="evidence" value="ECO:0007669"/>
    <property type="project" value="UniProtKB-UniRule"/>
</dbReference>
<evidence type="ECO:0000256" key="2">
    <source>
        <dbReference type="HAMAP-Rule" id="MF_00274"/>
    </source>
</evidence>
<keyword evidence="3" id="KW-0175">Coiled coil</keyword>
<comment type="subcellular location">
    <subcellularLocation>
        <location evidence="2">Cytoplasm</location>
        <location evidence="2">Nucleoid</location>
    </subcellularLocation>
</comment>
<dbReference type="PANTHER" id="PTHR33449">
    <property type="entry name" value="NUCLEOID-ASSOCIATED PROTEIN YBAB"/>
    <property type="match status" value="1"/>
</dbReference>
<comment type="subunit">
    <text evidence="2">Homodimer.</text>
</comment>
<dbReference type="PANTHER" id="PTHR33449:SF1">
    <property type="entry name" value="NUCLEOID-ASSOCIATED PROTEIN YBAB"/>
    <property type="match status" value="1"/>
</dbReference>
<dbReference type="GO" id="GO:0005829">
    <property type="term" value="C:cytosol"/>
    <property type="evidence" value="ECO:0007669"/>
    <property type="project" value="TreeGrafter"/>
</dbReference>
<dbReference type="Gene3D" id="3.30.1310.10">
    <property type="entry name" value="Nucleoid-associated protein YbaB-like domain"/>
    <property type="match status" value="1"/>
</dbReference>
<dbReference type="Pfam" id="PF02575">
    <property type="entry name" value="YbaB_DNA_bd"/>
    <property type="match status" value="1"/>
</dbReference>
<protein>
    <recommendedName>
        <fullName evidence="2">Nucleoid-associated protein AMJ44_14500</fullName>
    </recommendedName>
</protein>
<accession>A0A0S7XM14</accession>
<comment type="caution">
    <text evidence="4">The sequence shown here is derived from an EMBL/GenBank/DDBJ whole genome shotgun (WGS) entry which is preliminary data.</text>
</comment>
<feature type="coiled-coil region" evidence="3">
    <location>
        <begin position="5"/>
        <end position="32"/>
    </location>
</feature>
<dbReference type="NCBIfam" id="TIGR00103">
    <property type="entry name" value="DNA_YbaB_EbfC"/>
    <property type="match status" value="1"/>
</dbReference>
<dbReference type="GO" id="GO:0043590">
    <property type="term" value="C:bacterial nucleoid"/>
    <property type="evidence" value="ECO:0007669"/>
    <property type="project" value="UniProtKB-UniRule"/>
</dbReference>
<evidence type="ECO:0000313" key="5">
    <source>
        <dbReference type="Proteomes" id="UP000051861"/>
    </source>
</evidence>
<dbReference type="SUPFAM" id="SSF82607">
    <property type="entry name" value="YbaB-like"/>
    <property type="match status" value="1"/>
</dbReference>
<reference evidence="4 5" key="1">
    <citation type="journal article" date="2015" name="Microbiome">
        <title>Genomic resolution of linkages in carbon, nitrogen, and sulfur cycling among widespread estuary sediment bacteria.</title>
        <authorList>
            <person name="Baker B.J."/>
            <person name="Lazar C.S."/>
            <person name="Teske A.P."/>
            <person name="Dick G.J."/>
        </authorList>
    </citation>
    <scope>NUCLEOTIDE SEQUENCE [LARGE SCALE GENOMIC DNA]</scope>
    <source>
        <strain evidence="4">DG_54_3</strain>
    </source>
</reference>
<keyword evidence="1 2" id="KW-0238">DNA-binding</keyword>
<dbReference type="InterPro" id="IPR036894">
    <property type="entry name" value="YbaB-like_sf"/>
</dbReference>
<gene>
    <name evidence="4" type="ORF">AMJ44_14500</name>
</gene>
<dbReference type="Proteomes" id="UP000051861">
    <property type="component" value="Unassembled WGS sequence"/>
</dbReference>
<dbReference type="AlphaFoldDB" id="A0A0S7XM14"/>
<dbReference type="InterPro" id="IPR004401">
    <property type="entry name" value="YbaB/EbfC"/>
</dbReference>
<organism evidence="4 5">
    <name type="scientific">candidate division WOR-1 bacterium DG_54_3</name>
    <dbReference type="NCBI Taxonomy" id="1703775"/>
    <lineage>
        <taxon>Bacteria</taxon>
        <taxon>Bacillati</taxon>
        <taxon>Saganbacteria</taxon>
    </lineage>
</organism>
<dbReference type="PIRSF" id="PIRSF004555">
    <property type="entry name" value="UCP004555"/>
    <property type="match status" value="1"/>
</dbReference>
<keyword evidence="2" id="KW-0963">Cytoplasm</keyword>
<sequence>MPKGFGNIMKQMQKIQQEMEKIQEELANKTVEGTAGGGMVKVVANGKQEILEVKIDPEVVNKDDVEMLEDLIVAAVNQAREKAAELQAEDMAKLTGGLKIPGMNPAHADHTL</sequence>
<evidence type="ECO:0000256" key="3">
    <source>
        <dbReference type="SAM" id="Coils"/>
    </source>
</evidence>
<comment type="function">
    <text evidence="2">Binds to DNA and alters its conformation. May be involved in regulation of gene expression, nucleoid organization and DNA protection.</text>
</comment>
<evidence type="ECO:0000313" key="4">
    <source>
        <dbReference type="EMBL" id="KPJ63414.1"/>
    </source>
</evidence>
<comment type="similarity">
    <text evidence="2">Belongs to the YbaB/EbfC family.</text>
</comment>
<evidence type="ECO:0000256" key="1">
    <source>
        <dbReference type="ARBA" id="ARBA00023125"/>
    </source>
</evidence>
<proteinExistence type="inferred from homology"/>
<dbReference type="EMBL" id="LIZX01000236">
    <property type="protein sequence ID" value="KPJ63414.1"/>
    <property type="molecule type" value="Genomic_DNA"/>
</dbReference>
<dbReference type="HAMAP" id="MF_00274">
    <property type="entry name" value="DNA_YbaB_EbfC"/>
    <property type="match status" value="1"/>
</dbReference>
<name>A0A0S7XM14_UNCSA</name>